<protein>
    <recommendedName>
        <fullName evidence="2">MULE transposase domain-containing protein</fullName>
    </recommendedName>
</protein>
<reference evidence="1" key="1">
    <citation type="journal article" date="2015" name="Nature">
        <title>Complex archaea that bridge the gap between prokaryotes and eukaryotes.</title>
        <authorList>
            <person name="Spang A."/>
            <person name="Saw J.H."/>
            <person name="Jorgensen S.L."/>
            <person name="Zaremba-Niedzwiedzka K."/>
            <person name="Martijn J."/>
            <person name="Lind A.E."/>
            <person name="van Eijk R."/>
            <person name="Schleper C."/>
            <person name="Guy L."/>
            <person name="Ettema T.J."/>
        </authorList>
    </citation>
    <scope>NUCLEOTIDE SEQUENCE</scope>
</reference>
<evidence type="ECO:0000313" key="1">
    <source>
        <dbReference type="EMBL" id="KKM67800.1"/>
    </source>
</evidence>
<dbReference type="EMBL" id="LAZR01010284">
    <property type="protein sequence ID" value="KKM67800.1"/>
    <property type="molecule type" value="Genomic_DNA"/>
</dbReference>
<gene>
    <name evidence="1" type="ORF">LCGC14_1467470</name>
</gene>
<dbReference type="AlphaFoldDB" id="A0A0F9LTY7"/>
<proteinExistence type="predicted"/>
<accession>A0A0F9LTY7</accession>
<comment type="caution">
    <text evidence="1">The sequence shown here is derived from an EMBL/GenBank/DDBJ whole genome shotgun (WGS) entry which is preliminary data.</text>
</comment>
<organism evidence="1">
    <name type="scientific">marine sediment metagenome</name>
    <dbReference type="NCBI Taxonomy" id="412755"/>
    <lineage>
        <taxon>unclassified sequences</taxon>
        <taxon>metagenomes</taxon>
        <taxon>ecological metagenomes</taxon>
    </lineage>
</organism>
<sequence>MVTIDELCTEMERAEITVKQTLAKLDYLTSYNQNSRFYALRDSCRFDRYGIWRHKKAYFTRHSTLAALILALIDDSEAGHTAAELQSITGVSVAVVLQSLVKKEQLIRVRRKLEYVYLTARSKRRRAQQGRHRFGLHWSLAEEKETLTLEELKRTVIILLEIIRSQPKTIRALRYTLSVSHPEIAAGMVSEVCRRYGIDLKKKLDIFQLFEVAVKVADVYQKQAEEPLVFHFHCERKQCPICARSLEYYKTTTSRSFGSLRYGLIWFRETELRCHKHRYDPEDGSPLIYGSSFIRNLVPPGASVAYDVIVEIGKKRFIEFRQVTEVVEELKQHQVLLSPTSVSRWSDYFLAAVECLHFTKIQKLRHVIKSNGGYLLHIDATSETKSDTVFVCIDRILGTVLLSEKISSENHEEVEKALKLLNQHLGKPLAVMKDMGNAMELAVQNVFPKVPSRICQFHFLRDIGRDLLGESHVKVGQKMTNLKINSDLRRLKRHLERKLASETVHEAVRVFQDSSAIEQIQPRTVRKHEAVLTLSLVKWILDFRGDTEGLGFPFDLSRLCFYSRLNRARLRLARYKAHHSRTISNCEYLLKFEEILARVIDPTLRAQIRQIRSIHRWFQNLRSVLRFQIKDNKTPLAITLGVGTIREVRAYNKAVLAYTKSLLRAEREDRITVPEEIILKHFEKYQFKLLIPVELAELLENLDRTNNFEESLFRDLKRRQRRQVGKKDISKEFSFHGPYLPLMHNLTNEHYVAAVIGRIEDLPVRISELDSKHIKHYLQKLYEHRRGRFFDSLPHIRAIDLLPRK</sequence>
<name>A0A0F9LTY7_9ZZZZ</name>
<evidence type="ECO:0008006" key="2">
    <source>
        <dbReference type="Google" id="ProtNLM"/>
    </source>
</evidence>